<organism evidence="1 2">
    <name type="scientific">Tribolium castaneum</name>
    <name type="common">Red flour beetle</name>
    <dbReference type="NCBI Taxonomy" id="7070"/>
    <lineage>
        <taxon>Eukaryota</taxon>
        <taxon>Metazoa</taxon>
        <taxon>Ecdysozoa</taxon>
        <taxon>Arthropoda</taxon>
        <taxon>Hexapoda</taxon>
        <taxon>Insecta</taxon>
        <taxon>Pterygota</taxon>
        <taxon>Neoptera</taxon>
        <taxon>Endopterygota</taxon>
        <taxon>Coleoptera</taxon>
        <taxon>Polyphaga</taxon>
        <taxon>Cucujiformia</taxon>
        <taxon>Tenebrionidae</taxon>
        <taxon>Tenebrionidae incertae sedis</taxon>
        <taxon>Tribolium</taxon>
    </lineage>
</organism>
<reference evidence="1 2" key="1">
    <citation type="journal article" date="2008" name="Nature">
        <title>The genome of the model beetle and pest Tribolium castaneum.</title>
        <authorList>
            <consortium name="Tribolium Genome Sequencing Consortium"/>
            <person name="Richards S."/>
            <person name="Gibbs R.A."/>
            <person name="Weinstock G.M."/>
            <person name="Brown S.J."/>
            <person name="Denell R."/>
            <person name="Beeman R.W."/>
            <person name="Gibbs R."/>
            <person name="Beeman R.W."/>
            <person name="Brown S.J."/>
            <person name="Bucher G."/>
            <person name="Friedrich M."/>
            <person name="Grimmelikhuijzen C.J."/>
            <person name="Klingler M."/>
            <person name="Lorenzen M."/>
            <person name="Richards S."/>
            <person name="Roth S."/>
            <person name="Schroder R."/>
            <person name="Tautz D."/>
            <person name="Zdobnov E.M."/>
            <person name="Muzny D."/>
            <person name="Gibbs R.A."/>
            <person name="Weinstock G.M."/>
            <person name="Attaway T."/>
            <person name="Bell S."/>
            <person name="Buhay C.J."/>
            <person name="Chandrabose M.N."/>
            <person name="Chavez D."/>
            <person name="Clerk-Blankenburg K.P."/>
            <person name="Cree A."/>
            <person name="Dao M."/>
            <person name="Davis C."/>
            <person name="Chacko J."/>
            <person name="Dinh H."/>
            <person name="Dugan-Rocha S."/>
            <person name="Fowler G."/>
            <person name="Garner T.T."/>
            <person name="Garnes J."/>
            <person name="Gnirke A."/>
            <person name="Hawes A."/>
            <person name="Hernandez J."/>
            <person name="Hines S."/>
            <person name="Holder M."/>
            <person name="Hume J."/>
            <person name="Jhangiani S.N."/>
            <person name="Joshi V."/>
            <person name="Khan Z.M."/>
            <person name="Jackson L."/>
            <person name="Kovar C."/>
            <person name="Kowis A."/>
            <person name="Lee S."/>
            <person name="Lewis L.R."/>
            <person name="Margolis J."/>
            <person name="Morgan M."/>
            <person name="Nazareth L.V."/>
            <person name="Nguyen N."/>
            <person name="Okwuonu G."/>
            <person name="Parker D."/>
            <person name="Richards S."/>
            <person name="Ruiz S.J."/>
            <person name="Santibanez J."/>
            <person name="Savard J."/>
            <person name="Scherer S.E."/>
            <person name="Schneider B."/>
            <person name="Sodergren E."/>
            <person name="Tautz D."/>
            <person name="Vattahil S."/>
            <person name="Villasana D."/>
            <person name="White C.S."/>
            <person name="Wright R."/>
            <person name="Park Y."/>
            <person name="Beeman R.W."/>
            <person name="Lord J."/>
            <person name="Oppert B."/>
            <person name="Lorenzen M."/>
            <person name="Brown S."/>
            <person name="Wang L."/>
            <person name="Savard J."/>
            <person name="Tautz D."/>
            <person name="Richards S."/>
            <person name="Weinstock G."/>
            <person name="Gibbs R.A."/>
            <person name="Liu Y."/>
            <person name="Worley K."/>
            <person name="Weinstock G."/>
            <person name="Elsik C.G."/>
            <person name="Reese J.T."/>
            <person name="Elhaik E."/>
            <person name="Landan G."/>
            <person name="Graur D."/>
            <person name="Arensburger P."/>
            <person name="Atkinson P."/>
            <person name="Beeman R.W."/>
            <person name="Beidler J."/>
            <person name="Brown S.J."/>
            <person name="Demuth J.P."/>
            <person name="Drury D.W."/>
            <person name="Du Y.Z."/>
            <person name="Fujiwara H."/>
            <person name="Lorenzen M."/>
            <person name="Maselli V."/>
            <person name="Osanai M."/>
            <person name="Park Y."/>
            <person name="Robertson H.M."/>
            <person name="Tu Z."/>
            <person name="Wang J.J."/>
            <person name="Wang S."/>
            <person name="Richards S."/>
            <person name="Song H."/>
            <person name="Zhang L."/>
            <person name="Sodergren E."/>
            <person name="Werner D."/>
            <person name="Stanke M."/>
            <person name="Morgenstern B."/>
            <person name="Solovyev V."/>
            <person name="Kosarev P."/>
            <person name="Brown G."/>
            <person name="Chen H.C."/>
            <person name="Ermolaeva O."/>
            <person name="Hlavina W."/>
            <person name="Kapustin Y."/>
            <person name="Kiryutin B."/>
            <person name="Kitts P."/>
            <person name="Maglott D."/>
            <person name="Pruitt K."/>
            <person name="Sapojnikov V."/>
            <person name="Souvorov A."/>
            <person name="Mackey A.J."/>
            <person name="Waterhouse R.M."/>
            <person name="Wyder S."/>
            <person name="Zdobnov E.M."/>
            <person name="Zdobnov E.M."/>
            <person name="Wyder S."/>
            <person name="Kriventseva E.V."/>
            <person name="Kadowaki T."/>
            <person name="Bork P."/>
            <person name="Aranda M."/>
            <person name="Bao R."/>
            <person name="Beermann A."/>
            <person name="Berns N."/>
            <person name="Bolognesi R."/>
            <person name="Bonneton F."/>
            <person name="Bopp D."/>
            <person name="Brown S.J."/>
            <person name="Bucher G."/>
            <person name="Butts T."/>
            <person name="Chaumot A."/>
            <person name="Denell R.E."/>
            <person name="Ferrier D.E."/>
            <person name="Friedrich M."/>
            <person name="Gordon C.M."/>
            <person name="Jindra M."/>
            <person name="Klingler M."/>
            <person name="Lan Q."/>
            <person name="Lattorff H.M."/>
            <person name="Laudet V."/>
            <person name="von Levetsow C."/>
            <person name="Liu Z."/>
            <person name="Lutz R."/>
            <person name="Lynch J.A."/>
            <person name="da Fonseca R.N."/>
            <person name="Posnien N."/>
            <person name="Reuter R."/>
            <person name="Roth S."/>
            <person name="Savard J."/>
            <person name="Schinko J.B."/>
            <person name="Schmitt C."/>
            <person name="Schoppmeier M."/>
            <person name="Schroder R."/>
            <person name="Shippy T.D."/>
            <person name="Simonnet F."/>
            <person name="Marques-Souza H."/>
            <person name="Tautz D."/>
            <person name="Tomoyasu Y."/>
            <person name="Trauner J."/>
            <person name="Van der Zee M."/>
            <person name="Vervoort M."/>
            <person name="Wittkopp N."/>
            <person name="Wimmer E.A."/>
            <person name="Yang X."/>
            <person name="Jones A.K."/>
            <person name="Sattelle D.B."/>
            <person name="Ebert P.R."/>
            <person name="Nelson D."/>
            <person name="Scott J.G."/>
            <person name="Beeman R.W."/>
            <person name="Muthukrishnan S."/>
            <person name="Kramer K.J."/>
            <person name="Arakane Y."/>
            <person name="Beeman R.W."/>
            <person name="Zhu Q."/>
            <person name="Hogenkamp D."/>
            <person name="Dixit R."/>
            <person name="Oppert B."/>
            <person name="Jiang H."/>
            <person name="Zou Z."/>
            <person name="Marshall J."/>
            <person name="Elpidina E."/>
            <person name="Vinokurov K."/>
            <person name="Oppert C."/>
            <person name="Zou Z."/>
            <person name="Evans J."/>
            <person name="Lu Z."/>
            <person name="Zhao P."/>
            <person name="Sumathipala N."/>
            <person name="Altincicek B."/>
            <person name="Vilcinskas A."/>
            <person name="Williams M."/>
            <person name="Hultmark D."/>
            <person name="Hetru C."/>
            <person name="Jiang H."/>
            <person name="Grimmelikhuijzen C.J."/>
            <person name="Hauser F."/>
            <person name="Cazzamali G."/>
            <person name="Williamson M."/>
            <person name="Park Y."/>
            <person name="Li B."/>
            <person name="Tanaka Y."/>
            <person name="Predel R."/>
            <person name="Neupert S."/>
            <person name="Schachtner J."/>
            <person name="Verleyen P."/>
            <person name="Raible F."/>
            <person name="Bork P."/>
            <person name="Friedrich M."/>
            <person name="Walden K.K."/>
            <person name="Robertson H.M."/>
            <person name="Angeli S."/>
            <person name="Foret S."/>
            <person name="Bucher G."/>
            <person name="Schuetz S."/>
            <person name="Maleszka R."/>
            <person name="Wimmer E.A."/>
            <person name="Beeman R.W."/>
            <person name="Lorenzen M."/>
            <person name="Tomoyasu Y."/>
            <person name="Miller S.C."/>
            <person name="Grossmann D."/>
            <person name="Bucher G."/>
        </authorList>
    </citation>
    <scope>NUCLEOTIDE SEQUENCE [LARGE SCALE GENOMIC DNA]</scope>
    <source>
        <strain evidence="1 2">Georgia GA2</strain>
    </source>
</reference>
<evidence type="ECO:0000313" key="2">
    <source>
        <dbReference type="Proteomes" id="UP000007266"/>
    </source>
</evidence>
<dbReference type="InParanoid" id="A0A139WFV2"/>
<sequence length="35" mass="3641">MLGISVQAAILSKAFVYNVSSSPLFLSEAIEKGAV</sequence>
<keyword evidence="2" id="KW-1185">Reference proteome</keyword>
<evidence type="ECO:0000313" key="1">
    <source>
        <dbReference type="EMBL" id="KYB26806.1"/>
    </source>
</evidence>
<proteinExistence type="predicted"/>
<dbReference type="Proteomes" id="UP000007266">
    <property type="component" value="Linkage group 7"/>
</dbReference>
<accession>A0A139WFV2</accession>
<reference evidence="1 2" key="2">
    <citation type="journal article" date="2010" name="Nucleic Acids Res.">
        <title>BeetleBase in 2010: revisions to provide comprehensive genomic information for Tribolium castaneum.</title>
        <authorList>
            <person name="Kim H.S."/>
            <person name="Murphy T."/>
            <person name="Xia J."/>
            <person name="Caragea D."/>
            <person name="Park Y."/>
            <person name="Beeman R.W."/>
            <person name="Lorenzen M.D."/>
            <person name="Butcher S."/>
            <person name="Manak J.R."/>
            <person name="Brown S.J."/>
        </authorList>
    </citation>
    <scope>GENOME REANNOTATION</scope>
    <source>
        <strain evidence="1 2">Georgia GA2</strain>
    </source>
</reference>
<protein>
    <submittedName>
        <fullName evidence="1">Uncharacterized protein</fullName>
    </submittedName>
</protein>
<gene>
    <name evidence="1" type="primary">AUGUSTUS-3.0.2_33533</name>
    <name evidence="1" type="ORF">TcasGA2_TC033533</name>
</gene>
<name>A0A139WFV2_TRICA</name>
<dbReference type="AlphaFoldDB" id="A0A139WFV2"/>
<dbReference type="EMBL" id="KQ971351">
    <property type="protein sequence ID" value="KYB26806.1"/>
    <property type="molecule type" value="Genomic_DNA"/>
</dbReference>